<evidence type="ECO:0000259" key="2">
    <source>
        <dbReference type="SMART" id="SM00360"/>
    </source>
</evidence>
<dbReference type="InterPro" id="IPR056871">
    <property type="entry name" value="WH_TTC3"/>
</dbReference>
<dbReference type="AlphaFoldDB" id="A0A2D0R792"/>
<dbReference type="GO" id="GO:0003723">
    <property type="term" value="F:RNA binding"/>
    <property type="evidence" value="ECO:0007669"/>
    <property type="project" value="InterPro"/>
</dbReference>
<dbReference type="Gene3D" id="3.30.70.330">
    <property type="match status" value="1"/>
</dbReference>
<feature type="region of interest" description="Disordered" evidence="1">
    <location>
        <begin position="568"/>
        <end position="587"/>
    </location>
</feature>
<dbReference type="SUPFAM" id="SSF54928">
    <property type="entry name" value="RNA-binding domain, RBD"/>
    <property type="match status" value="1"/>
</dbReference>
<dbReference type="Proteomes" id="UP000221080">
    <property type="component" value="Chromosome 6"/>
</dbReference>
<protein>
    <submittedName>
        <fullName evidence="4">RNA-binding protein 44 isoform X1</fullName>
    </submittedName>
</protein>
<dbReference type="InterPro" id="IPR012677">
    <property type="entry name" value="Nucleotide-bd_a/b_plait_sf"/>
</dbReference>
<evidence type="ECO:0000313" key="4">
    <source>
        <dbReference type="RefSeq" id="XP_017325690.1"/>
    </source>
</evidence>
<sequence length="1039" mass="115327">MWYPSCRLVPIYFEPNVCRSADVPAAVMWPVIPLDQHMCLAVNDMVGYQEHCFSVADGRKFLLSKSVFDLVNVSHFLEFTDPKLLGWYVSLPEEDRQLIQEEGGLIQFLHRHPALEVSRHVVCLKRHVIGTPLPEPDMSSKLERSRRATSYGVSECVNCRTSCPSGTKKCRRCSTLVLNTEENVCVLEEEKSLRLLPNNVREELNLLKAKGDLGEDMSVSSYQQFDSLQGTANNLSTTWSNPLNRFQQPGQPRKNSSDGQLLCQMWEESVRCDGNDIRVLKDPSAQASFLLDRELEMQGHSQNSDDDQVPLLPDNNSAVPNLEEETLPEYYSFNSTTMGHTSAQWSDATNTSMMATKGSTEASTADELVACDVKNGTFPDSLSFHSNSSEWTDLSEDCQNLSNEDDLECETKTDEYHSVIEEASSSAACVNPSWSASGQCTREREFTCEGCISSPSLNKLNVKTTTACEVSPVSLHVSQAVDASNDFRACFTSTGATEITQDLLAMVHKDVSTDTDSCLVNEETQTTQRPTSEKYTVTEIYMSDLDALCEEFGNLRKMEKELMHLKDDMARSGPGTAGGPKSERQKSHCGCGAVPRARLAELRLLALQFAMCQQHCWRCFYTSPQGETSLQGTEALLDAMSQTLKSLEDRYLKMKMMILEGVPLDNLKPLSVDTKRLTAATCYRPSLIYEAFLGDGKPEFSFKPSHLEDEGQTNQVDEVLNINLADRGHFNKNTTAHWHDSATSSKTAISKRCRGGMPGSSQQPGVSTDAKPGAPKELHSSDAWFDAEEELGCDRQSCKEDQQTGQRDQGNSKKELKVRSDQCFLLCVSNLPNSVTEHDLLLWFAKYHASQVSFSKFSNGFVCLPWMCFFRAAVLSVRNPKDAEAAVREMNGRSIQGHTLHVEHILKSPTDSQATIKEPCVHLAPAALKAGSVGKRSITHSSNNNVHTSRPFRCSLDKLTNICPTPTASGTCVPQHYGTMGSFDTIMAQLSERHPKMGRQQIVSALLELREKHHGVLSGLPLREIVDMTSELLTHSTTD</sequence>
<gene>
    <name evidence="4" type="primary">rbm44</name>
</gene>
<reference evidence="3" key="1">
    <citation type="journal article" date="2016" name="Nat. Commun.">
        <title>The channel catfish genome sequence provides insights into the evolution of scale formation in teleosts.</title>
        <authorList>
            <person name="Liu Z."/>
            <person name="Liu S."/>
            <person name="Yao J."/>
            <person name="Bao L."/>
            <person name="Zhang J."/>
            <person name="Li Y."/>
            <person name="Jiang C."/>
            <person name="Sun L."/>
            <person name="Wang R."/>
            <person name="Zhang Y."/>
            <person name="Zhou T."/>
            <person name="Zeng Q."/>
            <person name="Fu Q."/>
            <person name="Gao S."/>
            <person name="Li N."/>
            <person name="Koren S."/>
            <person name="Jiang Y."/>
            <person name="Zimin A."/>
            <person name="Xu P."/>
            <person name="Phillippy A.M."/>
            <person name="Geng X."/>
            <person name="Song L."/>
            <person name="Sun F."/>
            <person name="Li C."/>
            <person name="Wang X."/>
            <person name="Chen A."/>
            <person name="Jin Y."/>
            <person name="Yuan Z."/>
            <person name="Yang Y."/>
            <person name="Tan S."/>
            <person name="Peatman E."/>
            <person name="Lu J."/>
            <person name="Qin Z."/>
            <person name="Dunham R."/>
            <person name="Li Z."/>
            <person name="Sonstegard T."/>
            <person name="Feng J."/>
            <person name="Danzmann R.G."/>
            <person name="Schroeder S."/>
            <person name="Scheffler B."/>
            <person name="Duke M.V."/>
            <person name="Ballard L."/>
            <person name="Kucuktas H."/>
            <person name="Kaltenboeck L."/>
            <person name="Liu H."/>
            <person name="Armbruster J."/>
            <person name="Xie Y."/>
            <person name="Kirby M.L."/>
            <person name="Tian Y."/>
            <person name="Flanagan M.E."/>
            <person name="Mu W."/>
            <person name="Waldbieser G.C."/>
        </authorList>
    </citation>
    <scope>NUCLEOTIDE SEQUENCE [LARGE SCALE GENOMIC DNA]</scope>
    <source>
        <strain evidence="3">SDA103</strain>
    </source>
</reference>
<dbReference type="CTD" id="375316"/>
<organism evidence="3 4">
    <name type="scientific">Ictalurus punctatus</name>
    <name type="common">Channel catfish</name>
    <name type="synonym">Silurus punctatus</name>
    <dbReference type="NCBI Taxonomy" id="7998"/>
    <lineage>
        <taxon>Eukaryota</taxon>
        <taxon>Metazoa</taxon>
        <taxon>Chordata</taxon>
        <taxon>Craniata</taxon>
        <taxon>Vertebrata</taxon>
        <taxon>Euteleostomi</taxon>
        <taxon>Actinopterygii</taxon>
        <taxon>Neopterygii</taxon>
        <taxon>Teleostei</taxon>
        <taxon>Ostariophysi</taxon>
        <taxon>Siluriformes</taxon>
        <taxon>Ictaluridae</taxon>
        <taxon>Ictalurus</taxon>
    </lineage>
</organism>
<evidence type="ECO:0000256" key="1">
    <source>
        <dbReference type="SAM" id="MobiDB-lite"/>
    </source>
</evidence>
<dbReference type="InterPro" id="IPR035979">
    <property type="entry name" value="RBD_domain_sf"/>
</dbReference>
<dbReference type="KEGG" id="ipu:108266629"/>
<keyword evidence="3" id="KW-1185">Reference proteome</keyword>
<feature type="region of interest" description="Disordered" evidence="1">
    <location>
        <begin position="240"/>
        <end position="259"/>
    </location>
</feature>
<feature type="region of interest" description="Disordered" evidence="1">
    <location>
        <begin position="732"/>
        <end position="778"/>
    </location>
</feature>
<proteinExistence type="predicted"/>
<dbReference type="InterPro" id="IPR056870">
    <property type="entry name" value="TTC3/DZIP3/RBM44-like_helical"/>
</dbReference>
<dbReference type="PANTHER" id="PTHR17550">
    <property type="entry name" value="E3 UBIQUITIN-PROTEIN LIGASE TTC3"/>
    <property type="match status" value="1"/>
</dbReference>
<dbReference type="SMART" id="SM00360">
    <property type="entry name" value="RRM"/>
    <property type="match status" value="1"/>
</dbReference>
<dbReference type="Pfam" id="PF24812">
    <property type="entry name" value="WHD_TTC3"/>
    <property type="match status" value="1"/>
</dbReference>
<dbReference type="InterPro" id="IPR000504">
    <property type="entry name" value="RRM_dom"/>
</dbReference>
<dbReference type="RefSeq" id="XP_017325690.1">
    <property type="nucleotide sequence ID" value="XM_017470201.3"/>
</dbReference>
<dbReference type="PANTHER" id="PTHR17550:SF7">
    <property type="entry name" value="RNA-BINDING PROTEIN 44"/>
    <property type="match status" value="1"/>
</dbReference>
<dbReference type="OrthoDB" id="9941526at2759"/>
<dbReference type="GeneID" id="108266629"/>
<reference evidence="4" key="2">
    <citation type="submission" date="2025-08" db="UniProtKB">
        <authorList>
            <consortium name="RefSeq"/>
        </authorList>
    </citation>
    <scope>IDENTIFICATION</scope>
    <source>
        <tissue evidence="4">Blood</tissue>
    </source>
</reference>
<accession>A0A2D0R792</accession>
<feature type="domain" description="RRM" evidence="2">
    <location>
        <begin position="825"/>
        <end position="903"/>
    </location>
</feature>
<feature type="compositionally biased region" description="Polar residues" evidence="1">
    <location>
        <begin position="732"/>
        <end position="748"/>
    </location>
</feature>
<name>A0A2D0R792_ICTPU</name>
<evidence type="ECO:0000313" key="3">
    <source>
        <dbReference type="Proteomes" id="UP000221080"/>
    </source>
</evidence>
<dbReference type="Pfam" id="PF24905">
    <property type="entry name" value="TTC3_9th"/>
    <property type="match status" value="1"/>
</dbReference>